<dbReference type="OrthoDB" id="4161577at2"/>
<dbReference type="InterPro" id="IPR001387">
    <property type="entry name" value="Cro/C1-type_HTH"/>
</dbReference>
<name>A0A4Y5YLW2_9MICO</name>
<dbReference type="Gene3D" id="1.10.260.40">
    <property type="entry name" value="lambda repressor-like DNA-binding domains"/>
    <property type="match status" value="1"/>
</dbReference>
<reference evidence="2 3" key="1">
    <citation type="submission" date="2019-06" db="EMBL/GenBank/DDBJ databases">
        <title>Complete genome of Microbacterium foliorum M2.</title>
        <authorList>
            <person name="Cao G."/>
        </authorList>
    </citation>
    <scope>NUCLEOTIDE SEQUENCE [LARGE SCALE GENOMIC DNA]</scope>
    <source>
        <strain evidence="2 3">M2</strain>
    </source>
</reference>
<dbReference type="GO" id="GO:0003677">
    <property type="term" value="F:DNA binding"/>
    <property type="evidence" value="ECO:0007669"/>
    <property type="project" value="InterPro"/>
</dbReference>
<dbReference type="AlphaFoldDB" id="A0A4Y5YLW2"/>
<dbReference type="EMBL" id="CP041040">
    <property type="protein sequence ID" value="QDE33800.1"/>
    <property type="molecule type" value="Genomic_DNA"/>
</dbReference>
<evidence type="ECO:0000256" key="1">
    <source>
        <dbReference type="SAM" id="MobiDB-lite"/>
    </source>
</evidence>
<accession>A0A4Y5YLW2</accession>
<sequence length="239" mass="26878">MDWSESGKDSFARSIGERIRELRLCRGFRSVRELAAAIPNARLSAKVVSNIELGRKLDLTVVELLELSRALGVAPQQILVDHHRPYEPTGIPGVSEEIATMSAIDFLEWLSLPFEGHRLFMDVNAETPEETAALVALRSYEMQRREVAHHTESLARALQVNRKFAGFNDLGHLRNRVAESLAELRRMASFLEQRGVRVPADHFDHSLTTTPGAKDDRGDHIDHTDHRNSASVSAKESRR</sequence>
<feature type="compositionally biased region" description="Polar residues" evidence="1">
    <location>
        <begin position="229"/>
        <end position="239"/>
    </location>
</feature>
<proteinExistence type="predicted"/>
<dbReference type="RefSeq" id="WP_140036084.1">
    <property type="nucleotide sequence ID" value="NZ_CP041040.1"/>
</dbReference>
<feature type="compositionally biased region" description="Basic and acidic residues" evidence="1">
    <location>
        <begin position="213"/>
        <end position="228"/>
    </location>
</feature>
<feature type="region of interest" description="Disordered" evidence="1">
    <location>
        <begin position="202"/>
        <end position="239"/>
    </location>
</feature>
<dbReference type="CDD" id="cd00093">
    <property type="entry name" value="HTH_XRE"/>
    <property type="match status" value="1"/>
</dbReference>
<evidence type="ECO:0000313" key="3">
    <source>
        <dbReference type="Proteomes" id="UP000316125"/>
    </source>
</evidence>
<dbReference type="SUPFAM" id="SSF47413">
    <property type="entry name" value="lambda repressor-like DNA-binding domains"/>
    <property type="match status" value="1"/>
</dbReference>
<dbReference type="InterPro" id="IPR010982">
    <property type="entry name" value="Lambda_DNA-bd_dom_sf"/>
</dbReference>
<evidence type="ECO:0000313" key="2">
    <source>
        <dbReference type="EMBL" id="QDE33800.1"/>
    </source>
</evidence>
<gene>
    <name evidence="2" type="ORF">FIV50_02735</name>
</gene>
<dbReference type="Proteomes" id="UP000316125">
    <property type="component" value="Chromosome"/>
</dbReference>
<protein>
    <submittedName>
        <fullName evidence="2">Uncharacterized protein</fullName>
    </submittedName>
</protein>
<organism evidence="2 3">
    <name type="scientific">Microbacterium foliorum</name>
    <dbReference type="NCBI Taxonomy" id="104336"/>
    <lineage>
        <taxon>Bacteria</taxon>
        <taxon>Bacillati</taxon>
        <taxon>Actinomycetota</taxon>
        <taxon>Actinomycetes</taxon>
        <taxon>Micrococcales</taxon>
        <taxon>Microbacteriaceae</taxon>
        <taxon>Microbacterium</taxon>
    </lineage>
</organism>